<dbReference type="EMBL" id="JARJCM010000087">
    <property type="protein sequence ID" value="KAJ7030860.1"/>
    <property type="molecule type" value="Genomic_DNA"/>
</dbReference>
<keyword evidence="3" id="KW-1185">Reference proteome</keyword>
<dbReference type="InterPro" id="IPR011989">
    <property type="entry name" value="ARM-like"/>
</dbReference>
<protein>
    <submittedName>
        <fullName evidence="2">Uncharacterized protein</fullName>
    </submittedName>
</protein>
<sequence>MHPLRRWPTSPSIHSHWSDSASIRPSFPIHALAKPLSKFMYHRQAAGIIAENSESALSPEVVEVLATYLTFKDIFPSTRMLVLDHLGSRVLSSKQDAQVVANSNVLGSLPEILRLDTSSPHILRSTCTLVGHLAQREELRAIMFGLELHPQLIPLANHRDFEVQKAAVSALNGLDVVEPLLHYFLSSNSFPMQMTILNILELRARKDEQHARLIVECDTTLRNCISKSLRSANRDILRLVCLLLLNISEYKTLLIALSSAMATHFNHLEEYLSEDDFLKEDLARKVRNLKDSLECWQNERLQSRTATSRRLPLWMFLGPVAY</sequence>
<dbReference type="Proteomes" id="UP001218188">
    <property type="component" value="Unassembled WGS sequence"/>
</dbReference>
<name>A0AAD6X023_9AGAR</name>
<dbReference type="SUPFAM" id="SSF48371">
    <property type="entry name" value="ARM repeat"/>
    <property type="match status" value="1"/>
</dbReference>
<organism evidence="2 3">
    <name type="scientific">Mycena alexandri</name>
    <dbReference type="NCBI Taxonomy" id="1745969"/>
    <lineage>
        <taxon>Eukaryota</taxon>
        <taxon>Fungi</taxon>
        <taxon>Dikarya</taxon>
        <taxon>Basidiomycota</taxon>
        <taxon>Agaricomycotina</taxon>
        <taxon>Agaricomycetes</taxon>
        <taxon>Agaricomycetidae</taxon>
        <taxon>Agaricales</taxon>
        <taxon>Marasmiineae</taxon>
        <taxon>Mycenaceae</taxon>
        <taxon>Mycena</taxon>
    </lineage>
</organism>
<reference evidence="2" key="1">
    <citation type="submission" date="2023-03" db="EMBL/GenBank/DDBJ databases">
        <title>Massive genome expansion in bonnet fungi (Mycena s.s.) driven by repeated elements and novel gene families across ecological guilds.</title>
        <authorList>
            <consortium name="Lawrence Berkeley National Laboratory"/>
            <person name="Harder C.B."/>
            <person name="Miyauchi S."/>
            <person name="Viragh M."/>
            <person name="Kuo A."/>
            <person name="Thoen E."/>
            <person name="Andreopoulos B."/>
            <person name="Lu D."/>
            <person name="Skrede I."/>
            <person name="Drula E."/>
            <person name="Henrissat B."/>
            <person name="Morin E."/>
            <person name="Kohler A."/>
            <person name="Barry K."/>
            <person name="LaButti K."/>
            <person name="Morin E."/>
            <person name="Salamov A."/>
            <person name="Lipzen A."/>
            <person name="Mereny Z."/>
            <person name="Hegedus B."/>
            <person name="Baldrian P."/>
            <person name="Stursova M."/>
            <person name="Weitz H."/>
            <person name="Taylor A."/>
            <person name="Grigoriev I.V."/>
            <person name="Nagy L.G."/>
            <person name="Martin F."/>
            <person name="Kauserud H."/>
        </authorList>
    </citation>
    <scope>NUCLEOTIDE SEQUENCE</scope>
    <source>
        <strain evidence="2">CBHHK200</strain>
    </source>
</reference>
<dbReference type="AlphaFoldDB" id="A0AAD6X023"/>
<evidence type="ECO:0000313" key="3">
    <source>
        <dbReference type="Proteomes" id="UP001218188"/>
    </source>
</evidence>
<dbReference type="InterPro" id="IPR016024">
    <property type="entry name" value="ARM-type_fold"/>
</dbReference>
<feature type="region of interest" description="Disordered" evidence="1">
    <location>
        <begin position="1"/>
        <end position="20"/>
    </location>
</feature>
<proteinExistence type="predicted"/>
<evidence type="ECO:0000313" key="2">
    <source>
        <dbReference type="EMBL" id="KAJ7030860.1"/>
    </source>
</evidence>
<feature type="compositionally biased region" description="Polar residues" evidence="1">
    <location>
        <begin position="9"/>
        <end position="20"/>
    </location>
</feature>
<evidence type="ECO:0000256" key="1">
    <source>
        <dbReference type="SAM" id="MobiDB-lite"/>
    </source>
</evidence>
<accession>A0AAD6X023</accession>
<comment type="caution">
    <text evidence="2">The sequence shown here is derived from an EMBL/GenBank/DDBJ whole genome shotgun (WGS) entry which is preliminary data.</text>
</comment>
<gene>
    <name evidence="2" type="ORF">C8F04DRAFT_1112719</name>
</gene>
<dbReference type="Gene3D" id="1.25.10.10">
    <property type="entry name" value="Leucine-rich Repeat Variant"/>
    <property type="match status" value="1"/>
</dbReference>